<dbReference type="Pfam" id="PF00892">
    <property type="entry name" value="EamA"/>
    <property type="match status" value="1"/>
</dbReference>
<evidence type="ECO:0000256" key="5">
    <source>
        <dbReference type="SAM" id="Phobius"/>
    </source>
</evidence>
<comment type="subcellular location">
    <subcellularLocation>
        <location evidence="1">Membrane</location>
        <topology evidence="1">Multi-pass membrane protein</topology>
    </subcellularLocation>
</comment>
<name>A0A7J4TMA3_9EURY</name>
<dbReference type="GO" id="GO:0016020">
    <property type="term" value="C:membrane"/>
    <property type="evidence" value="ECO:0007669"/>
    <property type="project" value="UniProtKB-SubCell"/>
</dbReference>
<sequence length="139" mass="15069">MNYYIFALLAAFFMGLAPIFGKFGLKNVDPAVALSIRSFFISAIMLGWLMLNRDINPVTNISSGGWIFIALEGLCAALLGQLFYYYALKSGDASMVVPLIASFPLFTFIIASIFLGDKVTLTKIAGLGLIIMGVVLIRS</sequence>
<dbReference type="InterPro" id="IPR037185">
    <property type="entry name" value="EmrE-like"/>
</dbReference>
<dbReference type="PANTHER" id="PTHR32322">
    <property type="entry name" value="INNER MEMBRANE TRANSPORTER"/>
    <property type="match status" value="1"/>
</dbReference>
<evidence type="ECO:0000313" key="8">
    <source>
        <dbReference type="Proteomes" id="UP000586031"/>
    </source>
</evidence>
<evidence type="ECO:0000256" key="3">
    <source>
        <dbReference type="ARBA" id="ARBA00022989"/>
    </source>
</evidence>
<dbReference type="Proteomes" id="UP000586031">
    <property type="component" value="Unassembled WGS sequence"/>
</dbReference>
<keyword evidence="2 5" id="KW-0812">Transmembrane</keyword>
<dbReference type="EMBL" id="DUHE01000207">
    <property type="protein sequence ID" value="HII84643.1"/>
    <property type="molecule type" value="Genomic_DNA"/>
</dbReference>
<dbReference type="AlphaFoldDB" id="A0A7J4TMA3"/>
<evidence type="ECO:0000313" key="7">
    <source>
        <dbReference type="EMBL" id="HII84643.1"/>
    </source>
</evidence>
<gene>
    <name evidence="7" type="ORF">HA271_07380</name>
</gene>
<accession>A0A7J4TMA3</accession>
<evidence type="ECO:0000256" key="1">
    <source>
        <dbReference type="ARBA" id="ARBA00004141"/>
    </source>
</evidence>
<feature type="transmembrane region" description="Helical" evidence="5">
    <location>
        <begin position="121"/>
        <end position="137"/>
    </location>
</feature>
<keyword evidence="3 5" id="KW-1133">Transmembrane helix</keyword>
<feature type="transmembrane region" description="Helical" evidence="5">
    <location>
        <begin position="63"/>
        <end position="87"/>
    </location>
</feature>
<comment type="caution">
    <text evidence="7">The sequence shown here is derived from an EMBL/GenBank/DDBJ whole genome shotgun (WGS) entry which is preliminary data.</text>
</comment>
<evidence type="ECO:0000259" key="6">
    <source>
        <dbReference type="Pfam" id="PF00892"/>
    </source>
</evidence>
<reference evidence="8" key="1">
    <citation type="journal article" date="2020" name="bioRxiv">
        <title>A rank-normalized archaeal taxonomy based on genome phylogeny resolves widespread incomplete and uneven classifications.</title>
        <authorList>
            <person name="Rinke C."/>
            <person name="Chuvochina M."/>
            <person name="Mussig A.J."/>
            <person name="Chaumeil P.-A."/>
            <person name="Waite D.W."/>
            <person name="Whitman W.B."/>
            <person name="Parks D.H."/>
            <person name="Hugenholtz P."/>
        </authorList>
    </citation>
    <scope>NUCLEOTIDE SEQUENCE [LARGE SCALE GENOMIC DNA]</scope>
</reference>
<dbReference type="PANTHER" id="PTHR32322:SF2">
    <property type="entry name" value="EAMA DOMAIN-CONTAINING PROTEIN"/>
    <property type="match status" value="1"/>
</dbReference>
<evidence type="ECO:0000256" key="2">
    <source>
        <dbReference type="ARBA" id="ARBA00022692"/>
    </source>
</evidence>
<feature type="transmembrane region" description="Helical" evidence="5">
    <location>
        <begin position="31"/>
        <end position="51"/>
    </location>
</feature>
<protein>
    <submittedName>
        <fullName evidence="7">EamA family transporter</fullName>
    </submittedName>
</protein>
<dbReference type="SUPFAM" id="SSF103481">
    <property type="entry name" value="Multidrug resistance efflux transporter EmrE"/>
    <property type="match status" value="1"/>
</dbReference>
<feature type="transmembrane region" description="Helical" evidence="5">
    <location>
        <begin position="93"/>
        <end position="114"/>
    </location>
</feature>
<dbReference type="Gene3D" id="1.10.3730.20">
    <property type="match status" value="1"/>
</dbReference>
<organism evidence="7 8">
    <name type="scientific">Methanobacterium subterraneum</name>
    <dbReference type="NCBI Taxonomy" id="59277"/>
    <lineage>
        <taxon>Archaea</taxon>
        <taxon>Methanobacteriati</taxon>
        <taxon>Methanobacteriota</taxon>
        <taxon>Methanomada group</taxon>
        <taxon>Methanobacteria</taxon>
        <taxon>Methanobacteriales</taxon>
        <taxon>Methanobacteriaceae</taxon>
        <taxon>Methanobacterium</taxon>
    </lineage>
</organism>
<evidence type="ECO:0000256" key="4">
    <source>
        <dbReference type="ARBA" id="ARBA00023136"/>
    </source>
</evidence>
<dbReference type="InterPro" id="IPR000620">
    <property type="entry name" value="EamA_dom"/>
</dbReference>
<proteinExistence type="predicted"/>
<feature type="domain" description="EamA" evidence="6">
    <location>
        <begin position="3"/>
        <end position="137"/>
    </location>
</feature>
<dbReference type="InterPro" id="IPR050638">
    <property type="entry name" value="AA-Vitamin_Transporters"/>
</dbReference>
<keyword evidence="4 5" id="KW-0472">Membrane</keyword>